<protein>
    <submittedName>
        <fullName evidence="5">WD repeat-containing protein 1</fullName>
    </submittedName>
</protein>
<keyword evidence="2" id="KW-0677">Repeat</keyword>
<dbReference type="EMBL" id="BEYU01000055">
    <property type="protein sequence ID" value="GBG29290.1"/>
    <property type="molecule type" value="Genomic_DNA"/>
</dbReference>
<dbReference type="CDD" id="cd00200">
    <property type="entry name" value="WD40"/>
    <property type="match status" value="1"/>
</dbReference>
<feature type="repeat" description="WD" evidence="3">
    <location>
        <begin position="808"/>
        <end position="847"/>
    </location>
</feature>
<dbReference type="PROSITE" id="PS50294">
    <property type="entry name" value="WD_REPEATS_REGION"/>
    <property type="match status" value="1"/>
</dbReference>
<dbReference type="InterPro" id="IPR015943">
    <property type="entry name" value="WD40/YVTN_repeat-like_dom_sf"/>
</dbReference>
<dbReference type="InterPro" id="IPR020472">
    <property type="entry name" value="WD40_PAC1"/>
</dbReference>
<dbReference type="Gene3D" id="2.130.10.10">
    <property type="entry name" value="YVTN repeat-like/Quinoprotein amine dehydrogenase"/>
    <property type="match status" value="3"/>
</dbReference>
<evidence type="ECO:0000313" key="6">
    <source>
        <dbReference type="Proteomes" id="UP000241890"/>
    </source>
</evidence>
<evidence type="ECO:0000256" key="2">
    <source>
        <dbReference type="ARBA" id="ARBA00022737"/>
    </source>
</evidence>
<keyword evidence="6" id="KW-1185">Reference proteome</keyword>
<reference evidence="5 6" key="1">
    <citation type="submission" date="2017-12" db="EMBL/GenBank/DDBJ databases">
        <title>Sequencing, de novo assembly and annotation of complete genome of a new Thraustochytrid species, strain FCC1311.</title>
        <authorList>
            <person name="Sedici K."/>
            <person name="Godart F."/>
            <person name="Aiese Cigliano R."/>
            <person name="Sanseverino W."/>
            <person name="Barakat M."/>
            <person name="Ortet P."/>
            <person name="Marechal E."/>
            <person name="Cagnac O."/>
            <person name="Amato A."/>
        </authorList>
    </citation>
    <scope>NUCLEOTIDE SEQUENCE [LARGE SCALE GENOMIC DNA]</scope>
</reference>
<feature type="compositionally biased region" description="Acidic residues" evidence="4">
    <location>
        <begin position="62"/>
        <end position="79"/>
    </location>
</feature>
<comment type="caution">
    <text evidence="5">The sequence shown here is derived from an EMBL/GenBank/DDBJ whole genome shotgun (WGS) entry which is preliminary data.</text>
</comment>
<feature type="compositionally biased region" description="Basic and acidic residues" evidence="4">
    <location>
        <begin position="29"/>
        <end position="49"/>
    </location>
</feature>
<dbReference type="InterPro" id="IPR036322">
    <property type="entry name" value="WD40_repeat_dom_sf"/>
</dbReference>
<feature type="repeat" description="WD" evidence="3">
    <location>
        <begin position="635"/>
        <end position="666"/>
    </location>
</feature>
<dbReference type="PRINTS" id="PR00320">
    <property type="entry name" value="GPROTEINBRPT"/>
</dbReference>
<dbReference type="Pfam" id="PF00400">
    <property type="entry name" value="WD40"/>
    <property type="match status" value="7"/>
</dbReference>
<dbReference type="InterPro" id="IPR053299">
    <property type="entry name" value="ASTRA_WD_repeat"/>
</dbReference>
<name>A0A2R5GEC0_9STRA</name>
<dbReference type="Proteomes" id="UP000241890">
    <property type="component" value="Unassembled WGS sequence"/>
</dbReference>
<dbReference type="SMART" id="SM00320">
    <property type="entry name" value="WD40"/>
    <property type="match status" value="10"/>
</dbReference>
<proteinExistence type="predicted"/>
<evidence type="ECO:0000313" key="5">
    <source>
        <dbReference type="EMBL" id="GBG29290.1"/>
    </source>
</evidence>
<gene>
    <name evidence="5" type="ORF">FCC1311_055122</name>
</gene>
<dbReference type="PROSITE" id="PS50082">
    <property type="entry name" value="WD_REPEATS_2"/>
    <property type="match status" value="5"/>
</dbReference>
<feature type="repeat" description="WD" evidence="3">
    <location>
        <begin position="888"/>
        <end position="935"/>
    </location>
</feature>
<keyword evidence="1 3" id="KW-0853">WD repeat</keyword>
<dbReference type="InterPro" id="IPR001680">
    <property type="entry name" value="WD40_rpt"/>
</dbReference>
<dbReference type="SUPFAM" id="SSF50978">
    <property type="entry name" value="WD40 repeat-like"/>
    <property type="match status" value="2"/>
</dbReference>
<evidence type="ECO:0000256" key="4">
    <source>
        <dbReference type="SAM" id="MobiDB-lite"/>
    </source>
</evidence>
<dbReference type="InParanoid" id="A0A2R5GEC0"/>
<dbReference type="AlphaFoldDB" id="A0A2R5GEC0"/>
<evidence type="ECO:0000256" key="1">
    <source>
        <dbReference type="ARBA" id="ARBA00022574"/>
    </source>
</evidence>
<organism evidence="5 6">
    <name type="scientific">Hondaea fermentalgiana</name>
    <dbReference type="NCBI Taxonomy" id="2315210"/>
    <lineage>
        <taxon>Eukaryota</taxon>
        <taxon>Sar</taxon>
        <taxon>Stramenopiles</taxon>
        <taxon>Bigyra</taxon>
        <taxon>Labyrinthulomycetes</taxon>
        <taxon>Thraustochytrida</taxon>
        <taxon>Thraustochytriidae</taxon>
        <taxon>Hondaea</taxon>
    </lineage>
</organism>
<dbReference type="PANTHER" id="PTHR44156">
    <property type="entry name" value="SUPERNUMERARY LIMBS, ISOFORM B-RELATED"/>
    <property type="match status" value="1"/>
</dbReference>
<feature type="repeat" description="WD" evidence="3">
    <location>
        <begin position="482"/>
        <end position="521"/>
    </location>
</feature>
<accession>A0A2R5GEC0</accession>
<feature type="repeat" description="WD" evidence="3">
    <location>
        <begin position="444"/>
        <end position="478"/>
    </location>
</feature>
<sequence length="1148" mass="123056">MATEAAAEARARVSAWDAARVEALLEAAEETRHGEDEQQQRHGEVEQSRAGRRPHVHVVVPGEDDDDDEGAEEEGDGAPEEAKERRRKLGLAVAEELKTKSVALAEWNVEVLVRDACGADAASAADAASEAAAGGRRQQLIVTTGTAGLEDDAGDARGKPGNLLWSLAWKRFAVFPANEELPEPSELATLVELSGPSPPDTSSWRCLSDEDVRGMREAWSEEDLTALHSSLVDGIFRRSGGRPWQNASSYVLTHFARHMVAADRRAQVYFLVVNVNWVLAKLLSNEDAVFRSLVDVDLTIAESEAPQCASAISRAVRSSRALVLKTDPARRKQLASELLWNKLAGVQAGGDRYFHMFVHNLSSLRKLLAGQSGGPCARWPVLASAMDPLMHRYKGLDLGFLQSISGTGRPQRFACAGSKGILALVSSETGHILSSTPAHAGWGINGLQFVPALDVLVSASLDTTCKLWRLNEASEFEAVATFAEHKDSVRALCCTGSFAASGADDGTVLVWSLPECKVLHSFQNVHQGWCLDVDLAMPQDFSSSEDCLLHVASCADDGLGYVWINLRPADNPDPIVLRGHSNNVTAIRFLGPATAEQASSMLRVATGSADLTIRIWGLSDWNEGSSTNVETLVSLAQHKGEIRSLCVWNDLLVSASSDRTLKVWHVPEDTGAAGATMVADLVGHADAVNAIIRVDEQFSSSEAAGQSGFAFLSASDDKSVLWWDVEGLEDETSALRTQQPDAGSESDIAGHSEAPTEGPESESESDEHQLRKATVTALSVTPEHHIYGCKTGTVFVVEASTGLVAQNIKAHAGEVSAVCANDNVVATGSGDQTVILWDKQTWKQICSFGAHISRVEALRIDGNLLFSGGRDKFVHVYDLETCKMVFRLRGHKDTVTAFSAVGGIAAVNLEKVFLSASADNTIRCWNLDDGLEIRMLTGHEASVLGVEHLGPVEDKEVVLSFSSDGSIRSWDLVWGQPLRVLQSFTCPVLGMQLTASRQLVYAWTRAGQVGAWDVATGEKVFSFQAPQSDAAALADPDHVFTAGALLDRKDAPNLVICGLAHDQGALLLQVPSSNAPEGKAMNDVVLVLDSRSSYGQLDHPWFIGPIELIAFANRQASNASSTTDSGASQCSFIAVFAAAGVAMLDVNV</sequence>
<feature type="region of interest" description="Disordered" evidence="4">
    <location>
        <begin position="26"/>
        <end position="84"/>
    </location>
</feature>
<feature type="region of interest" description="Disordered" evidence="4">
    <location>
        <begin position="732"/>
        <end position="771"/>
    </location>
</feature>
<evidence type="ECO:0000256" key="3">
    <source>
        <dbReference type="PROSITE-ProRule" id="PRU00221"/>
    </source>
</evidence>